<proteinExistence type="predicted"/>
<dbReference type="AlphaFoldDB" id="A0A158Q9M8"/>
<organism evidence="4">
    <name type="scientific">Enterobius vermicularis</name>
    <name type="common">Human pinworm</name>
    <dbReference type="NCBI Taxonomy" id="51028"/>
    <lineage>
        <taxon>Eukaryota</taxon>
        <taxon>Metazoa</taxon>
        <taxon>Ecdysozoa</taxon>
        <taxon>Nematoda</taxon>
        <taxon>Chromadorea</taxon>
        <taxon>Rhabditida</taxon>
        <taxon>Spirurina</taxon>
        <taxon>Oxyuridomorpha</taxon>
        <taxon>Oxyuroidea</taxon>
        <taxon>Oxyuridae</taxon>
        <taxon>Enterobius</taxon>
    </lineage>
</organism>
<dbReference type="Proteomes" id="UP000274131">
    <property type="component" value="Unassembled WGS sequence"/>
</dbReference>
<evidence type="ECO:0000313" key="2">
    <source>
        <dbReference type="EMBL" id="VDD87115.1"/>
    </source>
</evidence>
<gene>
    <name evidence="2" type="ORF">EVEC_LOCUS2258</name>
</gene>
<evidence type="ECO:0000256" key="1">
    <source>
        <dbReference type="SAM" id="MobiDB-lite"/>
    </source>
</evidence>
<reference evidence="4" key="1">
    <citation type="submission" date="2016-04" db="UniProtKB">
        <authorList>
            <consortium name="WormBaseParasite"/>
        </authorList>
    </citation>
    <scope>IDENTIFICATION</scope>
</reference>
<sequence length="488" mass="55429">MGEELLFMGQGYPQQMDLDAVRCKNRFLNSLLIEEMYKCFAIIFDTGDDEVFIPAVALAVGGYLYKIIWLYAAAGSYFVFTFLYRWLYRWYIVSAAYSFVASAKSFDSCISSVISAIREREIISFGILMSSDGSRCCNRVLRIEAVKSLRELIRSYGDAAEKLANDEEREKLLRRFFTDAMNELAVSEVINEHILQLSAIKDLSKVLSLVRSEYVRLLLFRLTEVGAWRGIRLCCGFRRFKVKQNKFGKRFTESMKYIFLEEDESAIKPEYKIQKPEPSTSERASVQLGLALQILQENDSEENKKKVLNILNDTVNLIKFEKNEKVKKSELSSSPEVVEGPTTERTPFSGKKVFEGVAEAQEEIPSEPRKAFYTKLQHRNPMTNAVVRELKNVIGSRRSSTSSSDEELKVLLDRSSDSSNSSLSLQDSSVLSPSSSSEVFSLTRPQVELKKPDLHIRERSDPFGGALLKVIKSRSTLPETNYGDSDDD</sequence>
<protein>
    <submittedName>
        <fullName evidence="4">Vezatin</fullName>
    </submittedName>
</protein>
<dbReference type="EMBL" id="UXUI01007345">
    <property type="protein sequence ID" value="VDD87115.1"/>
    <property type="molecule type" value="Genomic_DNA"/>
</dbReference>
<feature type="region of interest" description="Disordered" evidence="1">
    <location>
        <begin position="413"/>
        <end position="459"/>
    </location>
</feature>
<keyword evidence="3" id="KW-1185">Reference proteome</keyword>
<evidence type="ECO:0000313" key="4">
    <source>
        <dbReference type="WBParaSite" id="EVEC_0000255001-mRNA-1"/>
    </source>
</evidence>
<accession>A0A158Q9M8</accession>
<name>A0A158Q9M8_ENTVE</name>
<reference evidence="2 3" key="2">
    <citation type="submission" date="2018-10" db="EMBL/GenBank/DDBJ databases">
        <authorList>
            <consortium name="Pathogen Informatics"/>
        </authorList>
    </citation>
    <scope>NUCLEOTIDE SEQUENCE [LARGE SCALE GENOMIC DNA]</scope>
</reference>
<dbReference type="WBParaSite" id="EVEC_0000255001-mRNA-1">
    <property type="protein sequence ID" value="EVEC_0000255001-mRNA-1"/>
    <property type="gene ID" value="EVEC_0000255001"/>
</dbReference>
<evidence type="ECO:0000313" key="3">
    <source>
        <dbReference type="Proteomes" id="UP000274131"/>
    </source>
</evidence>
<feature type="compositionally biased region" description="Low complexity" evidence="1">
    <location>
        <begin position="417"/>
        <end position="442"/>
    </location>
</feature>
<feature type="compositionally biased region" description="Basic and acidic residues" evidence="1">
    <location>
        <begin position="447"/>
        <end position="459"/>
    </location>
</feature>